<protein>
    <submittedName>
        <fullName evidence="2">Uncharacterized protein</fullName>
    </submittedName>
</protein>
<dbReference type="STRING" id="578455.G2RCP7"/>
<feature type="compositionally biased region" description="Low complexity" evidence="1">
    <location>
        <begin position="163"/>
        <end position="178"/>
    </location>
</feature>
<feature type="compositionally biased region" description="Basic and acidic residues" evidence="1">
    <location>
        <begin position="180"/>
        <end position="194"/>
    </location>
</feature>
<proteinExistence type="predicted"/>
<dbReference type="AlphaFoldDB" id="G2RCP7"/>
<organism evidence="2 3">
    <name type="scientific">Thermothielavioides terrestris (strain ATCC 38088 / NRRL 8126)</name>
    <name type="common">Thielavia terrestris</name>
    <dbReference type="NCBI Taxonomy" id="578455"/>
    <lineage>
        <taxon>Eukaryota</taxon>
        <taxon>Fungi</taxon>
        <taxon>Dikarya</taxon>
        <taxon>Ascomycota</taxon>
        <taxon>Pezizomycotina</taxon>
        <taxon>Sordariomycetes</taxon>
        <taxon>Sordariomycetidae</taxon>
        <taxon>Sordariales</taxon>
        <taxon>Chaetomiaceae</taxon>
        <taxon>Thermothielavioides</taxon>
        <taxon>Thermothielavioides terrestris</taxon>
    </lineage>
</organism>
<sequence>MTVPVVLATVAACGSLVTSLKSGWELRRMIQRKQEERECDEEAPYVFRRLRRAYYEGLMNSAEYEHWYEKFLLAKVEKDLAAMRKIRAHLRILENGAPVAPNQRSRDMGQGRRRYSVSYADSPPYVDFPQTRASLEYYPDRRANVGARPDQFVRLDRLETYSRASSEASSSRGRSRSTSVRHESRGRSARRYDSYDSGSDSSDYYAERRHRRGRSLNR</sequence>
<gene>
    <name evidence="2" type="ORF">THITE_114680</name>
</gene>
<evidence type="ECO:0000313" key="3">
    <source>
        <dbReference type="Proteomes" id="UP000008181"/>
    </source>
</evidence>
<feature type="compositionally biased region" description="Low complexity" evidence="1">
    <location>
        <begin position="195"/>
        <end position="204"/>
    </location>
</feature>
<dbReference type="OrthoDB" id="5207434at2759"/>
<dbReference type="RefSeq" id="XP_003656979.1">
    <property type="nucleotide sequence ID" value="XM_003656931.1"/>
</dbReference>
<keyword evidence="3" id="KW-1185">Reference proteome</keyword>
<feature type="region of interest" description="Disordered" evidence="1">
    <location>
        <begin position="163"/>
        <end position="218"/>
    </location>
</feature>
<reference evidence="2 3" key="1">
    <citation type="journal article" date="2011" name="Nat. Biotechnol.">
        <title>Comparative genomic analysis of the thermophilic biomass-degrading fungi Myceliophthora thermophila and Thielavia terrestris.</title>
        <authorList>
            <person name="Berka R.M."/>
            <person name="Grigoriev I.V."/>
            <person name="Otillar R."/>
            <person name="Salamov A."/>
            <person name="Grimwood J."/>
            <person name="Reid I."/>
            <person name="Ishmael N."/>
            <person name="John T."/>
            <person name="Darmond C."/>
            <person name="Moisan M.-C."/>
            <person name="Henrissat B."/>
            <person name="Coutinho P.M."/>
            <person name="Lombard V."/>
            <person name="Natvig D.O."/>
            <person name="Lindquist E."/>
            <person name="Schmutz J."/>
            <person name="Lucas S."/>
            <person name="Harris P."/>
            <person name="Powlowski J."/>
            <person name="Bellemare A."/>
            <person name="Taylor D."/>
            <person name="Butler G."/>
            <person name="de Vries R.P."/>
            <person name="Allijn I.E."/>
            <person name="van den Brink J."/>
            <person name="Ushinsky S."/>
            <person name="Storms R."/>
            <person name="Powell A.J."/>
            <person name="Paulsen I.T."/>
            <person name="Elbourne L.D.H."/>
            <person name="Baker S.E."/>
            <person name="Magnuson J."/>
            <person name="LaBoissiere S."/>
            <person name="Clutterbuck A.J."/>
            <person name="Martinez D."/>
            <person name="Wogulis M."/>
            <person name="de Leon A.L."/>
            <person name="Rey M.W."/>
            <person name="Tsang A."/>
        </authorList>
    </citation>
    <scope>NUCLEOTIDE SEQUENCE [LARGE SCALE GENOMIC DNA]</scope>
    <source>
        <strain evidence="3">ATCC 38088 / NRRL 8126</strain>
    </source>
</reference>
<evidence type="ECO:0000256" key="1">
    <source>
        <dbReference type="SAM" id="MobiDB-lite"/>
    </source>
</evidence>
<dbReference type="GeneID" id="11522445"/>
<evidence type="ECO:0000313" key="2">
    <source>
        <dbReference type="EMBL" id="AEO70643.1"/>
    </source>
</evidence>
<dbReference type="Proteomes" id="UP000008181">
    <property type="component" value="Chromosome 5"/>
</dbReference>
<dbReference type="KEGG" id="ttt:THITE_114680"/>
<feature type="compositionally biased region" description="Basic residues" evidence="1">
    <location>
        <begin position="208"/>
        <end position="218"/>
    </location>
</feature>
<accession>G2RCP7</accession>
<dbReference type="EMBL" id="CP003013">
    <property type="protein sequence ID" value="AEO70643.1"/>
    <property type="molecule type" value="Genomic_DNA"/>
</dbReference>
<dbReference type="eggNOG" id="ENOG502TG3J">
    <property type="taxonomic scope" value="Eukaryota"/>
</dbReference>
<name>G2RCP7_THETT</name>
<dbReference type="HOGENOM" id="CLU_1510412_0_0_1"/>